<evidence type="ECO:0000259" key="2">
    <source>
        <dbReference type="Pfam" id="PF01569"/>
    </source>
</evidence>
<keyword evidence="1" id="KW-0812">Transmembrane</keyword>
<proteinExistence type="predicted"/>
<feature type="domain" description="Phosphatidic acid phosphatase type 2/haloperoxidase" evidence="2">
    <location>
        <begin position="123"/>
        <end position="193"/>
    </location>
</feature>
<dbReference type="Gene3D" id="1.20.144.10">
    <property type="entry name" value="Phosphatidic acid phosphatase type 2/haloperoxidase"/>
    <property type="match status" value="1"/>
</dbReference>
<feature type="transmembrane region" description="Helical" evidence="1">
    <location>
        <begin position="151"/>
        <end position="173"/>
    </location>
</feature>
<feature type="transmembrane region" description="Helical" evidence="1">
    <location>
        <begin position="93"/>
        <end position="111"/>
    </location>
</feature>
<accession>A0A318KFD0</accession>
<keyword evidence="1" id="KW-0472">Membrane</keyword>
<dbReference type="InterPro" id="IPR000326">
    <property type="entry name" value="PAP2/HPO"/>
</dbReference>
<feature type="transmembrane region" description="Helical" evidence="1">
    <location>
        <begin position="179"/>
        <end position="201"/>
    </location>
</feature>
<keyword evidence="1" id="KW-1133">Transmembrane helix</keyword>
<feature type="transmembrane region" description="Helical" evidence="1">
    <location>
        <begin position="123"/>
        <end position="144"/>
    </location>
</feature>
<evidence type="ECO:0000256" key="1">
    <source>
        <dbReference type="SAM" id="Phobius"/>
    </source>
</evidence>
<name>A0A318KFD0_9NOCA</name>
<evidence type="ECO:0000313" key="4">
    <source>
        <dbReference type="Proteomes" id="UP000247569"/>
    </source>
</evidence>
<dbReference type="Pfam" id="PF01569">
    <property type="entry name" value="PAP2"/>
    <property type="match status" value="1"/>
</dbReference>
<feature type="transmembrane region" description="Helical" evidence="1">
    <location>
        <begin position="64"/>
        <end position="86"/>
    </location>
</feature>
<dbReference type="Proteomes" id="UP000247569">
    <property type="component" value="Unassembled WGS sequence"/>
</dbReference>
<organism evidence="3 4">
    <name type="scientific">Nocardia tenerifensis</name>
    <dbReference type="NCBI Taxonomy" id="228006"/>
    <lineage>
        <taxon>Bacteria</taxon>
        <taxon>Bacillati</taxon>
        <taxon>Actinomycetota</taxon>
        <taxon>Actinomycetes</taxon>
        <taxon>Mycobacteriales</taxon>
        <taxon>Nocardiaceae</taxon>
        <taxon>Nocardia</taxon>
    </lineage>
</organism>
<keyword evidence="4" id="KW-1185">Reference proteome</keyword>
<dbReference type="EMBL" id="QJKF01000014">
    <property type="protein sequence ID" value="PXX58392.1"/>
    <property type="molecule type" value="Genomic_DNA"/>
</dbReference>
<reference evidence="3 4" key="1">
    <citation type="submission" date="2018-05" db="EMBL/GenBank/DDBJ databases">
        <title>Genomic Encyclopedia of Type Strains, Phase IV (KMG-IV): sequencing the most valuable type-strain genomes for metagenomic binning, comparative biology and taxonomic classification.</title>
        <authorList>
            <person name="Goeker M."/>
        </authorList>
    </citation>
    <scope>NUCLEOTIDE SEQUENCE [LARGE SCALE GENOMIC DNA]</scope>
    <source>
        <strain evidence="3 4">DSM 44704</strain>
    </source>
</reference>
<dbReference type="RefSeq" id="WP_246003120.1">
    <property type="nucleotide sequence ID" value="NZ_QJKF01000014.1"/>
</dbReference>
<dbReference type="InterPro" id="IPR036938">
    <property type="entry name" value="PAP2/HPO_sf"/>
</dbReference>
<gene>
    <name evidence="3" type="ORF">DFR70_11474</name>
</gene>
<sequence length="216" mass="23161">MFGPGQDTSLEGIWRLVAIIVGAAVTAAIPWTFPPDGGPTAFDRALAAPIHSTLDARPGVYQALVIPSNAYILLPLLALAAAWFGYRGQWWRAALMVVVPELAVGLNTWLLKPLWDRHLHDYLAYPSGHTVHLVAIATAFIVLIESIRTKIRAFAAAVVAQLGVAVGMVGLDYHLPTDVIGGVAAAATMVLALCWPARALLDIDARQTLGTAQERW</sequence>
<feature type="transmembrane region" description="Helical" evidence="1">
    <location>
        <begin position="12"/>
        <end position="33"/>
    </location>
</feature>
<dbReference type="AlphaFoldDB" id="A0A318KFD0"/>
<protein>
    <submittedName>
        <fullName evidence="3">Undecaprenyl-diphosphatase</fullName>
    </submittedName>
</protein>
<evidence type="ECO:0000313" key="3">
    <source>
        <dbReference type="EMBL" id="PXX58392.1"/>
    </source>
</evidence>
<dbReference type="SUPFAM" id="SSF48317">
    <property type="entry name" value="Acid phosphatase/Vanadium-dependent haloperoxidase"/>
    <property type="match status" value="1"/>
</dbReference>
<comment type="caution">
    <text evidence="3">The sequence shown here is derived from an EMBL/GenBank/DDBJ whole genome shotgun (WGS) entry which is preliminary data.</text>
</comment>